<dbReference type="Pfam" id="PF00573">
    <property type="entry name" value="Ribosomal_L4"/>
    <property type="match status" value="1"/>
</dbReference>
<keyword evidence="3 5" id="KW-0687">Ribonucleoprotein</keyword>
<dbReference type="GO" id="GO:0003735">
    <property type="term" value="F:structural constituent of ribosome"/>
    <property type="evidence" value="ECO:0007669"/>
    <property type="project" value="InterPro"/>
</dbReference>
<dbReference type="NCBIfam" id="TIGR03953">
    <property type="entry name" value="rplD_bact"/>
    <property type="match status" value="1"/>
</dbReference>
<comment type="function">
    <text evidence="5">Forms part of the polypeptide exit tunnel.</text>
</comment>
<keyword evidence="5" id="KW-0694">RNA-binding</keyword>
<proteinExistence type="inferred from homology"/>
<reference evidence="7 8" key="1">
    <citation type="journal article" date="2016" name="Nat. Commun.">
        <title>Thousands of microbial genomes shed light on interconnected biogeochemical processes in an aquifer system.</title>
        <authorList>
            <person name="Anantharaman K."/>
            <person name="Brown C.T."/>
            <person name="Hug L.A."/>
            <person name="Sharon I."/>
            <person name="Castelle C.J."/>
            <person name="Probst A.J."/>
            <person name="Thomas B.C."/>
            <person name="Singh A."/>
            <person name="Wilkins M.J."/>
            <person name="Karaoz U."/>
            <person name="Brodie E.L."/>
            <person name="Williams K.H."/>
            <person name="Hubbard S.S."/>
            <person name="Banfield J.F."/>
        </authorList>
    </citation>
    <scope>NUCLEOTIDE SEQUENCE [LARGE SCALE GENOMIC DNA]</scope>
</reference>
<dbReference type="PANTHER" id="PTHR10746:SF6">
    <property type="entry name" value="LARGE RIBOSOMAL SUBUNIT PROTEIN UL4M"/>
    <property type="match status" value="1"/>
</dbReference>
<comment type="similarity">
    <text evidence="1 5">Belongs to the universal ribosomal protein uL4 family.</text>
</comment>
<organism evidence="7 8">
    <name type="scientific">Candidatus Wildermuthbacteria bacterium RIFCSPHIGHO2_02_FULL_47_12</name>
    <dbReference type="NCBI Taxonomy" id="1802451"/>
    <lineage>
        <taxon>Bacteria</taxon>
        <taxon>Candidatus Wildermuthiibacteriota</taxon>
    </lineage>
</organism>
<dbReference type="Proteomes" id="UP000176901">
    <property type="component" value="Unassembled WGS sequence"/>
</dbReference>
<dbReference type="SUPFAM" id="SSF52166">
    <property type="entry name" value="Ribosomal protein L4"/>
    <property type="match status" value="1"/>
</dbReference>
<dbReference type="GO" id="GO:0005840">
    <property type="term" value="C:ribosome"/>
    <property type="evidence" value="ECO:0007669"/>
    <property type="project" value="UniProtKB-KW"/>
</dbReference>
<evidence type="ECO:0000313" key="7">
    <source>
        <dbReference type="EMBL" id="OHA67443.1"/>
    </source>
</evidence>
<evidence type="ECO:0000256" key="2">
    <source>
        <dbReference type="ARBA" id="ARBA00022980"/>
    </source>
</evidence>
<evidence type="ECO:0000256" key="4">
    <source>
        <dbReference type="ARBA" id="ARBA00035244"/>
    </source>
</evidence>
<dbReference type="AlphaFoldDB" id="A0A1G2R3R6"/>
<comment type="caution">
    <text evidence="7">The sequence shown here is derived from an EMBL/GenBank/DDBJ whole genome shotgun (WGS) entry which is preliminary data.</text>
</comment>
<dbReference type="GO" id="GO:0006412">
    <property type="term" value="P:translation"/>
    <property type="evidence" value="ECO:0007669"/>
    <property type="project" value="UniProtKB-UniRule"/>
</dbReference>
<evidence type="ECO:0000313" key="8">
    <source>
        <dbReference type="Proteomes" id="UP000176901"/>
    </source>
</evidence>
<evidence type="ECO:0000256" key="5">
    <source>
        <dbReference type="HAMAP-Rule" id="MF_01328"/>
    </source>
</evidence>
<protein>
    <recommendedName>
        <fullName evidence="4 5">Large ribosomal subunit protein uL4</fullName>
    </recommendedName>
</protein>
<accession>A0A1G2R3R6</accession>
<feature type="region of interest" description="Disordered" evidence="6">
    <location>
        <begin position="52"/>
        <end position="90"/>
    </location>
</feature>
<dbReference type="InterPro" id="IPR002136">
    <property type="entry name" value="Ribosomal_uL4"/>
</dbReference>
<dbReference type="GO" id="GO:0019843">
    <property type="term" value="F:rRNA binding"/>
    <property type="evidence" value="ECO:0007669"/>
    <property type="project" value="UniProtKB-UniRule"/>
</dbReference>
<dbReference type="PANTHER" id="PTHR10746">
    <property type="entry name" value="50S RIBOSOMAL PROTEIN L4"/>
    <property type="match status" value="1"/>
</dbReference>
<comment type="function">
    <text evidence="5">One of the primary rRNA binding proteins, this protein initially binds near the 5'-end of the 23S rRNA. It is important during the early stages of 50S assembly. It makes multiple contacts with different domains of the 23S rRNA in the assembled 50S subunit and ribosome.</text>
</comment>
<name>A0A1G2R3R6_9BACT</name>
<dbReference type="STRING" id="1802451.A3C82_00340"/>
<keyword evidence="5" id="KW-0699">rRNA-binding</keyword>
<gene>
    <name evidence="5" type="primary">rplD</name>
    <name evidence="7" type="ORF">A3C82_00340</name>
</gene>
<comment type="subunit">
    <text evidence="5">Part of the 50S ribosomal subunit.</text>
</comment>
<evidence type="ECO:0000256" key="6">
    <source>
        <dbReference type="SAM" id="MobiDB-lite"/>
    </source>
</evidence>
<evidence type="ECO:0000256" key="3">
    <source>
        <dbReference type="ARBA" id="ARBA00023274"/>
    </source>
</evidence>
<sequence>MKIQAYNQEGQKVEEVALPSAIFDIPWNADLVHQVVTSQQSNRRIVRANTKGRGEVRGGGKKPWAQKHTGRARHGSIRSPLWKGGGVTGGPTKERVFAKKINTKMRVGALFALLSARARENALVVLDTLETAGRKTKTLKGTLVKLPSDTRPTLLVLPAMERNLISAASNIPFVQTIQAKDLNALDVATYQYVVLPQKSIEIIEKTFRKA</sequence>
<dbReference type="InterPro" id="IPR023574">
    <property type="entry name" value="Ribosomal_uL4_dom_sf"/>
</dbReference>
<dbReference type="GO" id="GO:1990904">
    <property type="term" value="C:ribonucleoprotein complex"/>
    <property type="evidence" value="ECO:0007669"/>
    <property type="project" value="UniProtKB-KW"/>
</dbReference>
<keyword evidence="2 5" id="KW-0689">Ribosomal protein</keyword>
<dbReference type="Gene3D" id="3.40.1370.10">
    <property type="match status" value="1"/>
</dbReference>
<dbReference type="HAMAP" id="MF_01328_B">
    <property type="entry name" value="Ribosomal_uL4_B"/>
    <property type="match status" value="1"/>
</dbReference>
<evidence type="ECO:0000256" key="1">
    <source>
        <dbReference type="ARBA" id="ARBA00010528"/>
    </source>
</evidence>
<dbReference type="EMBL" id="MHTW01000012">
    <property type="protein sequence ID" value="OHA67443.1"/>
    <property type="molecule type" value="Genomic_DNA"/>
</dbReference>
<dbReference type="InterPro" id="IPR013005">
    <property type="entry name" value="Ribosomal_uL4-like"/>
</dbReference>
<feature type="compositionally biased region" description="Basic residues" evidence="6">
    <location>
        <begin position="64"/>
        <end position="76"/>
    </location>
</feature>